<proteinExistence type="predicted"/>
<protein>
    <recommendedName>
        <fullName evidence="3">DUF3908 domain-containing protein</fullName>
    </recommendedName>
</protein>
<organism evidence="1 2">
    <name type="scientific">Bacillus wiedmannii</name>
    <dbReference type="NCBI Taxonomy" id="1890302"/>
    <lineage>
        <taxon>Bacteria</taxon>
        <taxon>Bacillati</taxon>
        <taxon>Bacillota</taxon>
        <taxon>Bacilli</taxon>
        <taxon>Bacillales</taxon>
        <taxon>Bacillaceae</taxon>
        <taxon>Bacillus</taxon>
        <taxon>Bacillus cereus group</taxon>
    </lineage>
</organism>
<reference evidence="1 2" key="1">
    <citation type="journal article" date="2015" name="Genome Announc.">
        <title>Next-Generation Whole-Genome Sequencing of Eight Strains of Bacillus cereus, Isolated from Food.</title>
        <authorList>
            <person name="Krawczyk A.O."/>
            <person name="de Jong A."/>
            <person name="Eijlander R.T."/>
            <person name="Berendsen E.M."/>
            <person name="Holsappel S."/>
            <person name="Wells-Bennik M.H."/>
            <person name="Kuipers O.P."/>
        </authorList>
    </citation>
    <scope>NUCLEOTIDE SEQUENCE [LARGE SCALE GENOMIC DNA]</scope>
    <source>
        <strain evidence="1 2">B4147</strain>
    </source>
</reference>
<accession>A0A0G8BV31</accession>
<dbReference type="InterPro" id="IPR025020">
    <property type="entry name" value="DUF3908"/>
</dbReference>
<sequence length="145" mass="16792">MGGETIAKELYEFERIKEILKKQSFTERRIAKYMDKFIPDHEGMTVYGKNVISEEPGAKIELYFFTSDKIYVVKEIDTGIKYQLMYTKDINHIDYEISDADEKIVTLKIKLLNGELLTLSSVNDRGAGSLLSYRNMIEHIVKTLI</sequence>
<dbReference type="Proteomes" id="UP000035350">
    <property type="component" value="Unassembled WGS sequence"/>
</dbReference>
<dbReference type="Pfam" id="PF13048">
    <property type="entry name" value="DUF3908"/>
    <property type="match status" value="1"/>
</dbReference>
<dbReference type="PATRIC" id="fig|1396.433.peg.1069"/>
<evidence type="ECO:0008006" key="3">
    <source>
        <dbReference type="Google" id="ProtNLM"/>
    </source>
</evidence>
<evidence type="ECO:0000313" key="1">
    <source>
        <dbReference type="EMBL" id="KKZ90934.1"/>
    </source>
</evidence>
<dbReference type="EMBL" id="LCYN01000039">
    <property type="protein sequence ID" value="KKZ90934.1"/>
    <property type="molecule type" value="Genomic_DNA"/>
</dbReference>
<dbReference type="RefSeq" id="WP_046960397.1">
    <property type="nucleotide sequence ID" value="NZ_LCYN01000039.1"/>
</dbReference>
<reference evidence="2" key="2">
    <citation type="submission" date="2015-04" db="EMBL/GenBank/DDBJ databases">
        <title>Draft Genome Sequences of Eight Spore-Forming Food Isolates of Bacillus cereus Genome sequencing.</title>
        <authorList>
            <person name="Krawcyk A.O."/>
            <person name="de Jong A."/>
            <person name="Eijlander R.T."/>
            <person name="Berendsen E.M."/>
            <person name="Holsappel S."/>
            <person name="Wells-Bennik M."/>
            <person name="Kuipers O.P."/>
        </authorList>
    </citation>
    <scope>NUCLEOTIDE SEQUENCE [LARGE SCALE GENOMIC DNA]</scope>
    <source>
        <strain evidence="2">B4147</strain>
    </source>
</reference>
<gene>
    <name evidence="1" type="ORF">B4147_0297</name>
</gene>
<evidence type="ECO:0000313" key="2">
    <source>
        <dbReference type="Proteomes" id="UP000035350"/>
    </source>
</evidence>
<dbReference type="AlphaFoldDB" id="A0A0G8BV31"/>
<comment type="caution">
    <text evidence="1">The sequence shown here is derived from an EMBL/GenBank/DDBJ whole genome shotgun (WGS) entry which is preliminary data.</text>
</comment>
<name>A0A0G8BV31_9BACI</name>